<keyword evidence="8" id="KW-1185">Reference proteome</keyword>
<dbReference type="PANTHER" id="PTHR19854">
    <property type="entry name" value="TRANSDUCIN BETA-LIKE 3"/>
    <property type="match status" value="1"/>
</dbReference>
<dbReference type="PRINTS" id="PR00320">
    <property type="entry name" value="GPROTEINBRPT"/>
</dbReference>
<dbReference type="Gene3D" id="2.130.10.10">
    <property type="entry name" value="YVTN repeat-like/Quinoprotein amine dehydrogenase"/>
    <property type="match status" value="3"/>
</dbReference>
<feature type="repeat" description="WD" evidence="5">
    <location>
        <begin position="144"/>
        <end position="187"/>
    </location>
</feature>
<dbReference type="InterPro" id="IPR001680">
    <property type="entry name" value="WD40_rpt"/>
</dbReference>
<dbReference type="InterPro" id="IPR019775">
    <property type="entry name" value="WD40_repeat_CS"/>
</dbReference>
<gene>
    <name evidence="7" type="primary">utp13</name>
    <name evidence="7" type="ORF">H4219_001741</name>
</gene>
<dbReference type="SUPFAM" id="SSF50978">
    <property type="entry name" value="WD40 repeat-like"/>
    <property type="match status" value="2"/>
</dbReference>
<dbReference type="GO" id="GO:0000472">
    <property type="term" value="P:endonucleolytic cleavage to generate mature 5'-end of SSU-rRNA from (SSU-rRNA, 5.8S rRNA, LSU-rRNA)"/>
    <property type="evidence" value="ECO:0007669"/>
    <property type="project" value="TreeGrafter"/>
</dbReference>
<dbReference type="InterPro" id="IPR036322">
    <property type="entry name" value="WD40_repeat_dom_sf"/>
</dbReference>
<dbReference type="OrthoDB" id="5414888at2759"/>
<dbReference type="InterPro" id="IPR015943">
    <property type="entry name" value="WD40/YVTN_repeat-like_dom_sf"/>
</dbReference>
<dbReference type="EMBL" id="JANBPU010000021">
    <property type="protein sequence ID" value="KAJ1919832.1"/>
    <property type="molecule type" value="Genomic_DNA"/>
</dbReference>
<accession>A0A9W8DVQ0</accession>
<feature type="repeat" description="WD" evidence="5">
    <location>
        <begin position="60"/>
        <end position="101"/>
    </location>
</feature>
<proteinExistence type="predicted"/>
<dbReference type="SMART" id="SM00320">
    <property type="entry name" value="WD40"/>
    <property type="match status" value="12"/>
</dbReference>
<reference evidence="7" key="1">
    <citation type="submission" date="2022-07" db="EMBL/GenBank/DDBJ databases">
        <title>Phylogenomic reconstructions and comparative analyses of Kickxellomycotina fungi.</title>
        <authorList>
            <person name="Reynolds N.K."/>
            <person name="Stajich J.E."/>
            <person name="Barry K."/>
            <person name="Grigoriev I.V."/>
            <person name="Crous P."/>
            <person name="Smith M.E."/>
        </authorList>
    </citation>
    <scope>NUCLEOTIDE SEQUENCE</scope>
    <source>
        <strain evidence="7">NBRC 100468</strain>
    </source>
</reference>
<feature type="domain" description="U3 small nucleolar RNA-associated protein 13 C-terminal" evidence="6">
    <location>
        <begin position="664"/>
        <end position="822"/>
    </location>
</feature>
<evidence type="ECO:0000256" key="3">
    <source>
        <dbReference type="ARBA" id="ARBA00022737"/>
    </source>
</evidence>
<feature type="repeat" description="WD" evidence="5">
    <location>
        <begin position="527"/>
        <end position="568"/>
    </location>
</feature>
<dbReference type="GO" id="GO:0034511">
    <property type="term" value="F:U3 snoRNA binding"/>
    <property type="evidence" value="ECO:0007669"/>
    <property type="project" value="TreeGrafter"/>
</dbReference>
<dbReference type="PROSITE" id="PS50082">
    <property type="entry name" value="WD_REPEATS_2"/>
    <property type="match status" value="11"/>
</dbReference>
<feature type="repeat" description="WD" evidence="5">
    <location>
        <begin position="262"/>
        <end position="284"/>
    </location>
</feature>
<protein>
    <submittedName>
        <fullName evidence="7">U3 small nucleolar RNA-associated protein</fullName>
    </submittedName>
</protein>
<evidence type="ECO:0000259" key="6">
    <source>
        <dbReference type="Pfam" id="PF08625"/>
    </source>
</evidence>
<dbReference type="PANTHER" id="PTHR19854:SF15">
    <property type="entry name" value="TRANSDUCIN BETA-LIKE PROTEIN 3"/>
    <property type="match status" value="1"/>
</dbReference>
<comment type="caution">
    <text evidence="7">The sequence shown here is derived from an EMBL/GenBank/DDBJ whole genome shotgun (WGS) entry which is preliminary data.</text>
</comment>
<feature type="repeat" description="WD" evidence="5">
    <location>
        <begin position="485"/>
        <end position="526"/>
    </location>
</feature>
<evidence type="ECO:0000313" key="7">
    <source>
        <dbReference type="EMBL" id="KAJ1919832.1"/>
    </source>
</evidence>
<evidence type="ECO:0000256" key="5">
    <source>
        <dbReference type="PROSITE-ProRule" id="PRU00221"/>
    </source>
</evidence>
<dbReference type="PROSITE" id="PS50294">
    <property type="entry name" value="WD_REPEATS_REGION"/>
    <property type="match status" value="9"/>
</dbReference>
<comment type="subcellular location">
    <subcellularLocation>
        <location evidence="1">Nucleus</location>
        <location evidence="1">Nucleolus</location>
    </subcellularLocation>
</comment>
<dbReference type="Pfam" id="PF00400">
    <property type="entry name" value="WD40"/>
    <property type="match status" value="10"/>
</dbReference>
<dbReference type="InterPro" id="IPR013934">
    <property type="entry name" value="Utp13_C"/>
</dbReference>
<evidence type="ECO:0000256" key="4">
    <source>
        <dbReference type="ARBA" id="ARBA00023242"/>
    </source>
</evidence>
<feature type="repeat" description="WD" evidence="5">
    <location>
        <begin position="569"/>
        <end position="610"/>
    </location>
</feature>
<keyword evidence="2 5" id="KW-0853">WD repeat</keyword>
<dbReference type="AlphaFoldDB" id="A0A9W8DVQ0"/>
<name>A0A9W8DVQ0_9FUNG</name>
<dbReference type="CDD" id="cd00200">
    <property type="entry name" value="WD40"/>
    <property type="match status" value="2"/>
</dbReference>
<dbReference type="GO" id="GO:0000480">
    <property type="term" value="P:endonucleolytic cleavage in 5'-ETS of tricistronic rRNA transcript (SSU-rRNA, 5.8S rRNA, LSU-rRNA)"/>
    <property type="evidence" value="ECO:0007669"/>
    <property type="project" value="TreeGrafter"/>
</dbReference>
<dbReference type="InterPro" id="IPR020472">
    <property type="entry name" value="WD40_PAC1"/>
</dbReference>
<feature type="repeat" description="WD" evidence="5">
    <location>
        <begin position="188"/>
        <end position="229"/>
    </location>
</feature>
<feature type="repeat" description="WD" evidence="5">
    <location>
        <begin position="373"/>
        <end position="407"/>
    </location>
</feature>
<feature type="repeat" description="WD" evidence="5">
    <location>
        <begin position="611"/>
        <end position="652"/>
    </location>
</feature>
<dbReference type="GO" id="GO:0032040">
    <property type="term" value="C:small-subunit processome"/>
    <property type="evidence" value="ECO:0007669"/>
    <property type="project" value="InterPro"/>
</dbReference>
<evidence type="ECO:0000313" key="8">
    <source>
        <dbReference type="Proteomes" id="UP001150538"/>
    </source>
</evidence>
<sequence length="834" mass="92330">MVVGEGKITLKSCYDRVESIESIYTGGKVVLSKAEDILCTASNEDINVIDTKTGKVKAQLKGDTESVTTFSIKPDGKHLVSASRSLQMTIWDMNTFKVTRSFKAHNAPVIVMDIDVTSTLVATGSADSSVNVWDITGGFCTHSLKGHSGVVTAVRFHPDMKAPRLVSGGDDGSIRIWNLNTRKCEAVLESHSSPVRGLDFTPDGRYLISAGRDSVIHIWDIRIKKLVRTIPVYEPLETVGVLKPDTKLFDSNESKDEHRLVLFSGGSQGIIRLWDFDTGKEIFKQTKEPNSKHACLDVLYAEESQQLVLITTDQNILFYDITNKFQKTRQIAGYNEEITDIKYIGPNKQHVIVATNSEQLRLYNLDNHNCELIYGHSDIILSLDVHELDNNTSLFVSGSKDNTAKVWLVDWKSKSNTRAICVAEAIGHTEAVGAVSLSCKTGCNFLVTGSQDRTVKVWDLSNAAKTQENAKMLKSPKKLIARYTTKAHDKDINSLTIAPNDKVFATGSQDKTAKLWSVSDGQFLGTFQGHRRGIWSVTFSPFDQILATTSGDKTIKLWSLNDFSCIKTLEGHTSSVLSSAFVTSGMQILSVGGDGLVKLWNIKDEECVLTLDEHEDKIWSLSVAGDGENFVTGGADSAIIVWKDTTEDNISRLHKEQADNILKEQALSNYLQAKDYRKAISLAISLDQPHRLLGIFMELINNPTNQNKEQDTDVSAQKLTRGELDSVLGSPDIDTVVKSLAPSHLTKLLGYVRNWNTNVKFSRVAQSVLYCILSSKSSEALLTIPEARELIVALSSYSKRHYVRVDRLLTESFIVDFTLQSMDNLGSVSEESQQ</sequence>
<keyword evidence="4" id="KW-0539">Nucleus</keyword>
<dbReference type="FunFam" id="2.130.10.10:FF:000230">
    <property type="entry name" value="Transducin beta-like protein 3"/>
    <property type="match status" value="1"/>
</dbReference>
<evidence type="ECO:0000256" key="1">
    <source>
        <dbReference type="ARBA" id="ARBA00004604"/>
    </source>
</evidence>
<dbReference type="Pfam" id="PF08625">
    <property type="entry name" value="Utp13"/>
    <property type="match status" value="1"/>
</dbReference>
<dbReference type="Proteomes" id="UP001150538">
    <property type="component" value="Unassembled WGS sequence"/>
</dbReference>
<feature type="repeat" description="WD" evidence="5">
    <location>
        <begin position="425"/>
        <end position="468"/>
    </location>
</feature>
<keyword evidence="3" id="KW-0677">Repeat</keyword>
<dbReference type="GO" id="GO:0030686">
    <property type="term" value="C:90S preribosome"/>
    <property type="evidence" value="ECO:0007669"/>
    <property type="project" value="TreeGrafter"/>
</dbReference>
<feature type="repeat" description="WD" evidence="5">
    <location>
        <begin position="102"/>
        <end position="143"/>
    </location>
</feature>
<evidence type="ECO:0000256" key="2">
    <source>
        <dbReference type="ARBA" id="ARBA00022574"/>
    </source>
</evidence>
<organism evidence="7 8">
    <name type="scientific">Mycoemilia scoparia</name>
    <dbReference type="NCBI Taxonomy" id="417184"/>
    <lineage>
        <taxon>Eukaryota</taxon>
        <taxon>Fungi</taxon>
        <taxon>Fungi incertae sedis</taxon>
        <taxon>Zoopagomycota</taxon>
        <taxon>Kickxellomycotina</taxon>
        <taxon>Kickxellomycetes</taxon>
        <taxon>Kickxellales</taxon>
        <taxon>Kickxellaceae</taxon>
        <taxon>Mycoemilia</taxon>
    </lineage>
</organism>
<dbReference type="PROSITE" id="PS00678">
    <property type="entry name" value="WD_REPEATS_1"/>
    <property type="match status" value="5"/>
</dbReference>